<protein>
    <submittedName>
        <fullName evidence="1">Uncharacterized protein</fullName>
    </submittedName>
</protein>
<reference evidence="1" key="1">
    <citation type="submission" date="2018-02" db="EMBL/GenBank/DDBJ databases">
        <title>Rhizophora mucronata_Transcriptome.</title>
        <authorList>
            <person name="Meera S.P."/>
            <person name="Sreeshan A."/>
            <person name="Augustine A."/>
        </authorList>
    </citation>
    <scope>NUCLEOTIDE SEQUENCE</scope>
    <source>
        <tissue evidence="1">Leaf</tissue>
    </source>
</reference>
<dbReference type="EMBL" id="GGEC01003228">
    <property type="protein sequence ID" value="MBW83711.1"/>
    <property type="molecule type" value="Transcribed_RNA"/>
</dbReference>
<organism evidence="1">
    <name type="scientific">Rhizophora mucronata</name>
    <name type="common">Asiatic mangrove</name>
    <dbReference type="NCBI Taxonomy" id="61149"/>
    <lineage>
        <taxon>Eukaryota</taxon>
        <taxon>Viridiplantae</taxon>
        <taxon>Streptophyta</taxon>
        <taxon>Embryophyta</taxon>
        <taxon>Tracheophyta</taxon>
        <taxon>Spermatophyta</taxon>
        <taxon>Magnoliopsida</taxon>
        <taxon>eudicotyledons</taxon>
        <taxon>Gunneridae</taxon>
        <taxon>Pentapetalae</taxon>
        <taxon>rosids</taxon>
        <taxon>fabids</taxon>
        <taxon>Malpighiales</taxon>
        <taxon>Rhizophoraceae</taxon>
        <taxon>Rhizophora</taxon>
    </lineage>
</organism>
<proteinExistence type="predicted"/>
<dbReference type="AlphaFoldDB" id="A0A2P2IR56"/>
<sequence>MTGIAIKLNSRKGDNSNLIFGSDTKAHVTAPTHGSVGINRNLTQISPSMSKFRSPTGTMMGITLNFNESIRSMRAPPVYRRPIWYCKSLARRDVLRSTFLTDSGSSPKENCLISTLST</sequence>
<name>A0A2P2IR56_RHIMU</name>
<evidence type="ECO:0000313" key="1">
    <source>
        <dbReference type="EMBL" id="MBW83711.1"/>
    </source>
</evidence>
<accession>A0A2P2IR56</accession>